<organism evidence="2 3">
    <name type="scientific">Sanghuangporus baumii</name>
    <name type="common">Phellinus baumii</name>
    <dbReference type="NCBI Taxonomy" id="108892"/>
    <lineage>
        <taxon>Eukaryota</taxon>
        <taxon>Fungi</taxon>
        <taxon>Dikarya</taxon>
        <taxon>Basidiomycota</taxon>
        <taxon>Agaricomycotina</taxon>
        <taxon>Agaricomycetes</taxon>
        <taxon>Hymenochaetales</taxon>
        <taxon>Hymenochaetaceae</taxon>
        <taxon>Sanghuangporus</taxon>
    </lineage>
</organism>
<protein>
    <submittedName>
        <fullName evidence="2">Uncharacterized protein</fullName>
    </submittedName>
</protein>
<accession>A0A9Q5HUX9</accession>
<proteinExistence type="predicted"/>
<name>A0A9Q5HUX9_SANBA</name>
<dbReference type="Proteomes" id="UP000757232">
    <property type="component" value="Unassembled WGS sequence"/>
</dbReference>
<evidence type="ECO:0000313" key="3">
    <source>
        <dbReference type="Proteomes" id="UP000757232"/>
    </source>
</evidence>
<evidence type="ECO:0000256" key="1">
    <source>
        <dbReference type="SAM" id="MobiDB-lite"/>
    </source>
</evidence>
<gene>
    <name evidence="2" type="ORF">A7U60_g6365</name>
</gene>
<feature type="compositionally biased region" description="Basic and acidic residues" evidence="1">
    <location>
        <begin position="99"/>
        <end position="116"/>
    </location>
</feature>
<sequence length="116" mass="12777">MLSICRRTRETTARDAKQGVIKKSHINPYNPVIKSRTQTSNQIMAYNPDYVPSKKGGVKPGDNQATQIPEVTGSQCLQKKGTHDKEHGEPRGKNTSRADSARTDKLNELGRGESDA</sequence>
<reference evidence="2" key="1">
    <citation type="submission" date="2016-06" db="EMBL/GenBank/DDBJ databases">
        <title>Draft Genome sequence of the fungus Inonotus baumii.</title>
        <authorList>
            <person name="Zhu H."/>
            <person name="Lin W."/>
        </authorList>
    </citation>
    <scope>NUCLEOTIDE SEQUENCE</scope>
    <source>
        <strain evidence="2">821</strain>
    </source>
</reference>
<feature type="compositionally biased region" description="Polar residues" evidence="1">
    <location>
        <begin position="35"/>
        <end position="44"/>
    </location>
</feature>
<comment type="caution">
    <text evidence="2">The sequence shown here is derived from an EMBL/GenBank/DDBJ whole genome shotgun (WGS) entry which is preliminary data.</text>
</comment>
<feature type="compositionally biased region" description="Basic and acidic residues" evidence="1">
    <location>
        <begin position="7"/>
        <end position="17"/>
    </location>
</feature>
<feature type="compositionally biased region" description="Basic and acidic residues" evidence="1">
    <location>
        <begin position="81"/>
        <end position="92"/>
    </location>
</feature>
<keyword evidence="3" id="KW-1185">Reference proteome</keyword>
<dbReference type="EMBL" id="LNZH02000201">
    <property type="protein sequence ID" value="OCB86472.1"/>
    <property type="molecule type" value="Genomic_DNA"/>
</dbReference>
<evidence type="ECO:0000313" key="2">
    <source>
        <dbReference type="EMBL" id="OCB86472.1"/>
    </source>
</evidence>
<dbReference type="AlphaFoldDB" id="A0A9Q5HUX9"/>
<feature type="region of interest" description="Disordered" evidence="1">
    <location>
        <begin position="1"/>
        <end position="116"/>
    </location>
</feature>
<feature type="compositionally biased region" description="Polar residues" evidence="1">
    <location>
        <begin position="63"/>
        <end position="77"/>
    </location>
</feature>